<dbReference type="SUPFAM" id="SSF48403">
    <property type="entry name" value="Ankyrin repeat"/>
    <property type="match status" value="1"/>
</dbReference>
<name>A0ABD0LWP9_9CAEN</name>
<feature type="repeat" description="ANK" evidence="3">
    <location>
        <begin position="33"/>
        <end position="65"/>
    </location>
</feature>
<dbReference type="PRINTS" id="PR01415">
    <property type="entry name" value="ANKYRIN"/>
</dbReference>
<evidence type="ECO:0000256" key="2">
    <source>
        <dbReference type="ARBA" id="ARBA00023043"/>
    </source>
</evidence>
<dbReference type="PANTHER" id="PTHR24198:SF165">
    <property type="entry name" value="ANKYRIN REPEAT-CONTAINING PROTEIN-RELATED"/>
    <property type="match status" value="1"/>
</dbReference>
<evidence type="ECO:0000313" key="5">
    <source>
        <dbReference type="Proteomes" id="UP001519460"/>
    </source>
</evidence>
<sequence length="261" mass="28069">MGTEDLHTAVRTGDASLVESLLNKGSNIDTVYYGWTPLQHAIDIGNQEVAVLLIDKGCDHVFHDKNHRAPFEEAVMKKQPKVVESLLAKGVTGNIIMSGGHTPLTYAVEKECPGLLSVLIKGPGIEVDKPNTWGHTAAYLAAKNGEVEMLKSLLSAGANANYICKEEGAYTPLIAAAANEHVQVVSALTKHGCDLNAQDADGWTALWHAYSSASEDICRVLLRAGADKSIPNAEGQTVVQDATENEDESMIELFQKYNSLV</sequence>
<keyword evidence="1" id="KW-0677">Repeat</keyword>
<feature type="repeat" description="ANK" evidence="3">
    <location>
        <begin position="168"/>
        <end position="200"/>
    </location>
</feature>
<protein>
    <recommendedName>
        <fullName evidence="6">Ankyrin</fullName>
    </recommendedName>
</protein>
<proteinExistence type="predicted"/>
<evidence type="ECO:0008006" key="6">
    <source>
        <dbReference type="Google" id="ProtNLM"/>
    </source>
</evidence>
<feature type="repeat" description="ANK" evidence="3">
    <location>
        <begin position="133"/>
        <end position="165"/>
    </location>
</feature>
<feature type="repeat" description="ANK" evidence="3">
    <location>
        <begin position="1"/>
        <end position="33"/>
    </location>
</feature>
<gene>
    <name evidence="4" type="ORF">BaRGS_00004951</name>
</gene>
<dbReference type="Pfam" id="PF12796">
    <property type="entry name" value="Ank_2"/>
    <property type="match status" value="2"/>
</dbReference>
<dbReference type="PROSITE" id="PS50088">
    <property type="entry name" value="ANK_REPEAT"/>
    <property type="match status" value="5"/>
</dbReference>
<evidence type="ECO:0000256" key="1">
    <source>
        <dbReference type="ARBA" id="ARBA00022737"/>
    </source>
</evidence>
<organism evidence="4 5">
    <name type="scientific">Batillaria attramentaria</name>
    <dbReference type="NCBI Taxonomy" id="370345"/>
    <lineage>
        <taxon>Eukaryota</taxon>
        <taxon>Metazoa</taxon>
        <taxon>Spiralia</taxon>
        <taxon>Lophotrochozoa</taxon>
        <taxon>Mollusca</taxon>
        <taxon>Gastropoda</taxon>
        <taxon>Caenogastropoda</taxon>
        <taxon>Sorbeoconcha</taxon>
        <taxon>Cerithioidea</taxon>
        <taxon>Batillariidae</taxon>
        <taxon>Batillaria</taxon>
    </lineage>
</organism>
<keyword evidence="5" id="KW-1185">Reference proteome</keyword>
<evidence type="ECO:0000313" key="4">
    <source>
        <dbReference type="EMBL" id="KAK7503828.1"/>
    </source>
</evidence>
<keyword evidence="2 3" id="KW-0040">ANK repeat</keyword>
<comment type="caution">
    <text evidence="4">The sequence shown here is derived from an EMBL/GenBank/DDBJ whole genome shotgun (WGS) entry which is preliminary data.</text>
</comment>
<dbReference type="Proteomes" id="UP001519460">
    <property type="component" value="Unassembled WGS sequence"/>
</dbReference>
<dbReference type="EMBL" id="JACVVK020000018">
    <property type="protein sequence ID" value="KAK7503828.1"/>
    <property type="molecule type" value="Genomic_DNA"/>
</dbReference>
<evidence type="ECO:0000256" key="3">
    <source>
        <dbReference type="PROSITE-ProRule" id="PRU00023"/>
    </source>
</evidence>
<dbReference type="InterPro" id="IPR002110">
    <property type="entry name" value="Ankyrin_rpt"/>
</dbReference>
<reference evidence="4 5" key="1">
    <citation type="journal article" date="2023" name="Sci. Data">
        <title>Genome assembly of the Korean intertidal mud-creeper Batillaria attramentaria.</title>
        <authorList>
            <person name="Patra A.K."/>
            <person name="Ho P.T."/>
            <person name="Jun S."/>
            <person name="Lee S.J."/>
            <person name="Kim Y."/>
            <person name="Won Y.J."/>
        </authorList>
    </citation>
    <scope>NUCLEOTIDE SEQUENCE [LARGE SCALE GENOMIC DNA]</scope>
    <source>
        <strain evidence="4">Wonlab-2016</strain>
    </source>
</reference>
<dbReference type="PROSITE" id="PS50297">
    <property type="entry name" value="ANK_REP_REGION"/>
    <property type="match status" value="4"/>
</dbReference>
<dbReference type="PANTHER" id="PTHR24198">
    <property type="entry name" value="ANKYRIN REPEAT AND PROTEIN KINASE DOMAIN-CONTAINING PROTEIN"/>
    <property type="match status" value="1"/>
</dbReference>
<dbReference type="AlphaFoldDB" id="A0ABD0LWP9"/>
<dbReference type="SMART" id="SM00248">
    <property type="entry name" value="ANK"/>
    <property type="match status" value="7"/>
</dbReference>
<dbReference type="InterPro" id="IPR036770">
    <property type="entry name" value="Ankyrin_rpt-contain_sf"/>
</dbReference>
<dbReference type="Gene3D" id="1.25.40.20">
    <property type="entry name" value="Ankyrin repeat-containing domain"/>
    <property type="match status" value="1"/>
</dbReference>
<feature type="repeat" description="ANK" evidence="3">
    <location>
        <begin position="201"/>
        <end position="233"/>
    </location>
</feature>
<accession>A0ABD0LWP9</accession>